<dbReference type="Gene3D" id="3.90.1300.10">
    <property type="entry name" value="Amidase signature (AS) domain"/>
    <property type="match status" value="1"/>
</dbReference>
<comment type="caution">
    <text evidence="2">The sequence shown here is derived from an EMBL/GenBank/DDBJ whole genome shotgun (WGS) entry which is preliminary data.</text>
</comment>
<organism evidence="2 3">
    <name type="scientific">Pseudocercospora fuligena</name>
    <dbReference type="NCBI Taxonomy" id="685502"/>
    <lineage>
        <taxon>Eukaryota</taxon>
        <taxon>Fungi</taxon>
        <taxon>Dikarya</taxon>
        <taxon>Ascomycota</taxon>
        <taxon>Pezizomycotina</taxon>
        <taxon>Dothideomycetes</taxon>
        <taxon>Dothideomycetidae</taxon>
        <taxon>Mycosphaerellales</taxon>
        <taxon>Mycosphaerellaceae</taxon>
        <taxon>Pseudocercospora</taxon>
    </lineage>
</organism>
<dbReference type="InterPro" id="IPR023631">
    <property type="entry name" value="Amidase_dom"/>
</dbReference>
<keyword evidence="3" id="KW-1185">Reference proteome</keyword>
<name>A0A8H6RU57_9PEZI</name>
<dbReference type="AlphaFoldDB" id="A0A8H6RU57"/>
<proteinExistence type="predicted"/>
<accession>A0A8H6RU57</accession>
<evidence type="ECO:0000313" key="3">
    <source>
        <dbReference type="Proteomes" id="UP000660729"/>
    </source>
</evidence>
<feature type="domain" description="Amidase" evidence="1">
    <location>
        <begin position="194"/>
        <end position="374"/>
    </location>
</feature>
<gene>
    <name evidence="2" type="ORF">HII31_01242</name>
</gene>
<evidence type="ECO:0000259" key="1">
    <source>
        <dbReference type="Pfam" id="PF01425"/>
    </source>
</evidence>
<dbReference type="PANTHER" id="PTHR46310">
    <property type="entry name" value="AMIDASE 1"/>
    <property type="match status" value="1"/>
</dbReference>
<dbReference type="Pfam" id="PF01425">
    <property type="entry name" value="Amidase"/>
    <property type="match status" value="1"/>
</dbReference>
<dbReference type="InterPro" id="IPR036928">
    <property type="entry name" value="AS_sf"/>
</dbReference>
<reference evidence="2" key="1">
    <citation type="submission" date="2020-04" db="EMBL/GenBank/DDBJ databases">
        <title>Draft genome resource of the tomato pathogen Pseudocercospora fuligena.</title>
        <authorList>
            <person name="Zaccaron A."/>
        </authorList>
    </citation>
    <scope>NUCLEOTIDE SEQUENCE</scope>
    <source>
        <strain evidence="2">PF001</strain>
    </source>
</reference>
<dbReference type="PANTHER" id="PTHR46310:SF7">
    <property type="entry name" value="AMIDASE 1"/>
    <property type="match status" value="1"/>
</dbReference>
<protein>
    <submittedName>
        <fullName evidence="2">Scytalone dehydratase-like protein Arp1</fullName>
    </submittedName>
</protein>
<dbReference type="OrthoDB" id="5423360at2759"/>
<evidence type="ECO:0000313" key="2">
    <source>
        <dbReference type="EMBL" id="KAF7197432.1"/>
    </source>
</evidence>
<dbReference type="SUPFAM" id="SSF75304">
    <property type="entry name" value="Amidase signature (AS) enzymes"/>
    <property type="match status" value="1"/>
</dbReference>
<dbReference type="EMBL" id="JABCIY010000015">
    <property type="protein sequence ID" value="KAF7197432.1"/>
    <property type="molecule type" value="Genomic_DNA"/>
</dbReference>
<dbReference type="Proteomes" id="UP000660729">
    <property type="component" value="Unassembled WGS sequence"/>
</dbReference>
<sequence length="626" mass="70457">MADVHFTEHPLQYGVDGGIYFEVGSLEFVAFPGHKYGWLPIETTRQPLTVIPTDPGNPWTKAAFLKLINDIEHRDDVSQAPFRRLLLFWATREGTIRLPQSLKSHLAEQNVEYVVVELQDADRALPAGPYLWYDGRLGPIYRLYEDSHSTFIGSLRPGDADLPLKPFRLAGHDPQTLSVPVPSRQPLLGVTLAHGRLTGKRILIKDIFDVRGLKMSACSRAFLRLATPSQRTAPAIQRLLDEGAAIVGTAKLSSMISREEPSECIDFCAPFNPRGDRSQSPAGSSSGSAAAIAAYDWLDYAIGSDSTGSTRRPAGVNGCFAIRLSTTALPAEGILPCFKLFDAPSLFCRDVNGMADFVQAWCGNSLKLSGRPPTSVFMPMDYFPVKNNEQQNLLDQFARDVCACFKIPIRKIHLHKLWEETRPANAHGYGLKEFLRDVGRNSFIHDFYHSTDDFRSEYERRFEASPQVNRVVRWRWEVGKTITTTQRDEAIRRLSVYKAWLLEHVFRDANPIMLLPVGNAEENYRDDKSSESPVAQEAWDQLWLSPILGAPEITIPIGQVPFESKMTHREEMLPVVASLVGLLRTDLCLIEMAKKILEYSKRPTRVATGRQMFVDDWDVVERTRTP</sequence>